<keyword evidence="2" id="KW-1185">Reference proteome</keyword>
<dbReference type="Gene3D" id="1.10.150.240">
    <property type="entry name" value="Putative phosphatase, domain 2"/>
    <property type="match status" value="1"/>
</dbReference>
<dbReference type="InterPro" id="IPR006439">
    <property type="entry name" value="HAD-SF_hydro_IA"/>
</dbReference>
<dbReference type="PANTHER" id="PTHR43481">
    <property type="entry name" value="FRUCTOSE-1-PHOSPHATE PHOSPHATASE"/>
    <property type="match status" value="1"/>
</dbReference>
<dbReference type="SFLD" id="SFLDS00003">
    <property type="entry name" value="Haloacid_Dehalogenase"/>
    <property type="match status" value="1"/>
</dbReference>
<dbReference type="Pfam" id="PF00702">
    <property type="entry name" value="Hydrolase"/>
    <property type="match status" value="1"/>
</dbReference>
<dbReference type="EMBL" id="AFBR01000020">
    <property type="protein sequence ID" value="EGG56297.1"/>
    <property type="molecule type" value="Genomic_DNA"/>
</dbReference>
<dbReference type="InterPro" id="IPR051806">
    <property type="entry name" value="HAD-like_SPP"/>
</dbReference>
<organism evidence="1 2">
    <name type="scientific">Paraprevotella xylaniphila YIT 11841</name>
    <dbReference type="NCBI Taxonomy" id="762982"/>
    <lineage>
        <taxon>Bacteria</taxon>
        <taxon>Pseudomonadati</taxon>
        <taxon>Bacteroidota</taxon>
        <taxon>Bacteroidia</taxon>
        <taxon>Bacteroidales</taxon>
        <taxon>Prevotellaceae</taxon>
        <taxon>Paraprevotella</taxon>
    </lineage>
</organism>
<dbReference type="SUPFAM" id="SSF56784">
    <property type="entry name" value="HAD-like"/>
    <property type="match status" value="1"/>
</dbReference>
<dbReference type="Gene3D" id="3.40.50.1000">
    <property type="entry name" value="HAD superfamily/HAD-like"/>
    <property type="match status" value="1"/>
</dbReference>
<evidence type="ECO:0000313" key="1">
    <source>
        <dbReference type="EMBL" id="EGG56297.1"/>
    </source>
</evidence>
<evidence type="ECO:0000313" key="2">
    <source>
        <dbReference type="Proteomes" id="UP000005546"/>
    </source>
</evidence>
<dbReference type="InterPro" id="IPR023198">
    <property type="entry name" value="PGP-like_dom2"/>
</dbReference>
<sequence length="225" mass="25633">MMELSKGQEVAALFDLDGVVFDTESQYSIFWGMKGKMYHPEVEHFENVIKGQTLVQIFDRWFAGCGDVQRKIADELEDFERGMAYDYVPGAEDFLRDLRRAGIRTAVVTSSSEDKMQNVYRAHPEFKSYFDRILTAEFFSRSKPEPDCYLLGAEVFGLPVTRCVVFEDSFNGLKAGRAAGMKVVGLSTTNAPDQIQALCDSVIPDFRDFYVEKLFEMLAWTDNND</sequence>
<dbReference type="GO" id="GO:0050308">
    <property type="term" value="F:sugar-phosphatase activity"/>
    <property type="evidence" value="ECO:0007669"/>
    <property type="project" value="TreeGrafter"/>
</dbReference>
<dbReference type="PRINTS" id="PR00413">
    <property type="entry name" value="HADHALOGNASE"/>
</dbReference>
<dbReference type="AlphaFoldDB" id="F3QR43"/>
<dbReference type="InterPro" id="IPR036412">
    <property type="entry name" value="HAD-like_sf"/>
</dbReference>
<name>F3QR43_9BACT</name>
<reference evidence="1 2" key="1">
    <citation type="submission" date="2011-02" db="EMBL/GenBank/DDBJ databases">
        <authorList>
            <person name="Weinstock G."/>
            <person name="Sodergren E."/>
            <person name="Clifton S."/>
            <person name="Fulton L."/>
            <person name="Fulton B."/>
            <person name="Courtney L."/>
            <person name="Fronick C."/>
            <person name="Harrison M."/>
            <person name="Strong C."/>
            <person name="Farmer C."/>
            <person name="Delahaunty K."/>
            <person name="Markovic C."/>
            <person name="Hall O."/>
            <person name="Minx P."/>
            <person name="Tomlinson C."/>
            <person name="Mitreva M."/>
            <person name="Hou S."/>
            <person name="Chen J."/>
            <person name="Wollam A."/>
            <person name="Pepin K.H."/>
            <person name="Johnson M."/>
            <person name="Bhonagiri V."/>
            <person name="Zhang X."/>
            <person name="Suruliraj S."/>
            <person name="Warren W."/>
            <person name="Chinwalla A."/>
            <person name="Mardis E.R."/>
            <person name="Wilson R.K."/>
        </authorList>
    </citation>
    <scope>NUCLEOTIDE SEQUENCE [LARGE SCALE GENOMIC DNA]</scope>
    <source>
        <strain evidence="1 2">YIT 11841</strain>
    </source>
</reference>
<dbReference type="eggNOG" id="COG0637">
    <property type="taxonomic scope" value="Bacteria"/>
</dbReference>
<dbReference type="SFLD" id="SFLDG01129">
    <property type="entry name" value="C1.5:_HAD__Beta-PGM__Phosphata"/>
    <property type="match status" value="1"/>
</dbReference>
<dbReference type="RefSeq" id="WP_008625119.1">
    <property type="nucleotide sequence ID" value="NZ_GL883824.1"/>
</dbReference>
<proteinExistence type="predicted"/>
<dbReference type="Proteomes" id="UP000005546">
    <property type="component" value="Unassembled WGS sequence"/>
</dbReference>
<dbReference type="HOGENOM" id="CLU_045011_13_4_10"/>
<accession>F3QR43</accession>
<dbReference type="STRING" id="762982.HMPREF9442_00640"/>
<protein>
    <submittedName>
        <fullName evidence="1">HAD hydrolase, family IA, variant 3</fullName>
    </submittedName>
</protein>
<comment type="caution">
    <text evidence="1">The sequence shown here is derived from an EMBL/GenBank/DDBJ whole genome shotgun (WGS) entry which is preliminary data.</text>
</comment>
<keyword evidence="1" id="KW-0378">Hydrolase</keyword>
<gene>
    <name evidence="1" type="ORF">HMPREF9442_00640</name>
</gene>
<dbReference type="NCBIfam" id="TIGR01509">
    <property type="entry name" value="HAD-SF-IA-v3"/>
    <property type="match status" value="1"/>
</dbReference>
<dbReference type="InterPro" id="IPR023214">
    <property type="entry name" value="HAD_sf"/>
</dbReference>
<dbReference type="PANTHER" id="PTHR43481:SF4">
    <property type="entry name" value="GLYCEROL-1-PHOSPHATE PHOSPHOHYDROLASE 1-RELATED"/>
    <property type="match status" value="1"/>
</dbReference>
<dbReference type="OrthoDB" id="9797743at2"/>